<dbReference type="SUPFAM" id="SSF56784">
    <property type="entry name" value="HAD-like"/>
    <property type="match status" value="1"/>
</dbReference>
<evidence type="ECO:0000313" key="2">
    <source>
        <dbReference type="EMBL" id="RRJ82801.1"/>
    </source>
</evidence>
<accession>A0A3P3VJ77</accession>
<dbReference type="Gene3D" id="3.40.50.1000">
    <property type="entry name" value="HAD superfamily/HAD-like"/>
    <property type="match status" value="1"/>
</dbReference>
<evidence type="ECO:0000313" key="3">
    <source>
        <dbReference type="Proteomes" id="UP000280792"/>
    </source>
</evidence>
<gene>
    <name evidence="2" type="ORF">D0544_13190</name>
</gene>
<dbReference type="RefSeq" id="WP_125016874.1">
    <property type="nucleotide sequence ID" value="NZ_QWEZ01000002.1"/>
</dbReference>
<dbReference type="InterPro" id="IPR010708">
    <property type="entry name" value="5'(3')-deoxyribonucleotidase"/>
</dbReference>
<dbReference type="AlphaFoldDB" id="A0A3P3VJ77"/>
<name>A0A3P3VJ77_9GAMM</name>
<protein>
    <submittedName>
        <fullName evidence="2">Uncharacterized protein</fullName>
    </submittedName>
</protein>
<keyword evidence="3" id="KW-1185">Reference proteome</keyword>
<comment type="similarity">
    <text evidence="1">Belongs to the 5'(3')-deoxyribonucleotidase family.</text>
</comment>
<evidence type="ECO:0000256" key="1">
    <source>
        <dbReference type="ARBA" id="ARBA00009589"/>
    </source>
</evidence>
<dbReference type="PANTHER" id="PTHR16504">
    <property type="entry name" value="5'(3')-DEOXYRIBONUCLEOTIDASE"/>
    <property type="match status" value="1"/>
</dbReference>
<reference evidence="2 3" key="1">
    <citation type="submission" date="2018-08" db="EMBL/GenBank/DDBJ databases">
        <authorList>
            <person name="Khan S.A."/>
        </authorList>
    </citation>
    <scope>NUCLEOTIDE SEQUENCE [LARGE SCALE GENOMIC DNA]</scope>
    <source>
        <strain evidence="2 3">GTF-13</strain>
    </source>
</reference>
<proteinExistence type="inferred from homology"/>
<dbReference type="InterPro" id="IPR036412">
    <property type="entry name" value="HAD-like_sf"/>
</dbReference>
<dbReference type="Pfam" id="PF06941">
    <property type="entry name" value="NT5C"/>
    <property type="match status" value="1"/>
</dbReference>
<dbReference type="Proteomes" id="UP000280792">
    <property type="component" value="Unassembled WGS sequence"/>
</dbReference>
<dbReference type="GO" id="GO:0009223">
    <property type="term" value="P:pyrimidine deoxyribonucleotide catabolic process"/>
    <property type="evidence" value="ECO:0007669"/>
    <property type="project" value="TreeGrafter"/>
</dbReference>
<dbReference type="InterPro" id="IPR023214">
    <property type="entry name" value="HAD_sf"/>
</dbReference>
<sequence length="150" mass="17362">MACTVFIDMDDTLCDYRGAFERDSKANPEIEYPQSQFGFFESLHPIDNALPVVQWLQDDPRFEPYILTAPSIRNPWCYTGKRIWVENHLGLDFCNRLIICAHKNLLIGDYLIDDYDTGKGQELFRGELAHFGSSRFPSWDAVKSYLNQSV</sequence>
<reference evidence="2 3" key="2">
    <citation type="submission" date="2018-12" db="EMBL/GenBank/DDBJ databases">
        <title>Simiduia agarivorans gen. nov., sp. nov., a marine, agarolytic bacterium isolated from shallow coastal water from Keelung, Taiwan.</title>
        <authorList>
            <person name="Shieh W.Y."/>
        </authorList>
    </citation>
    <scope>NUCLEOTIDE SEQUENCE [LARGE SCALE GENOMIC DNA]</scope>
    <source>
        <strain evidence="2 3">GTF-13</strain>
    </source>
</reference>
<organism evidence="2 3">
    <name type="scientific">Aestuariirhabdus litorea</name>
    <dbReference type="NCBI Taxonomy" id="2528527"/>
    <lineage>
        <taxon>Bacteria</taxon>
        <taxon>Pseudomonadati</taxon>
        <taxon>Pseudomonadota</taxon>
        <taxon>Gammaproteobacteria</taxon>
        <taxon>Oceanospirillales</taxon>
        <taxon>Aestuariirhabdaceae</taxon>
        <taxon>Aestuariirhabdus</taxon>
    </lineage>
</organism>
<dbReference type="GO" id="GO:0008253">
    <property type="term" value="F:5'-nucleotidase activity"/>
    <property type="evidence" value="ECO:0007669"/>
    <property type="project" value="InterPro"/>
</dbReference>
<dbReference type="EMBL" id="QWEZ01000002">
    <property type="protein sequence ID" value="RRJ82801.1"/>
    <property type="molecule type" value="Genomic_DNA"/>
</dbReference>
<dbReference type="PANTHER" id="PTHR16504:SF4">
    <property type="entry name" value="5'(3')-DEOXYRIBONUCLEOTIDASE"/>
    <property type="match status" value="1"/>
</dbReference>
<comment type="caution">
    <text evidence="2">The sequence shown here is derived from an EMBL/GenBank/DDBJ whole genome shotgun (WGS) entry which is preliminary data.</text>
</comment>